<keyword evidence="5" id="KW-0206">Cytoskeleton</keyword>
<dbReference type="RefSeq" id="XP_019515059.1">
    <property type="nucleotide sequence ID" value="XM_019659514.1"/>
</dbReference>
<dbReference type="OrthoDB" id="3176171at2759"/>
<evidence type="ECO:0000256" key="1">
    <source>
        <dbReference type="ARBA" id="ARBA00004245"/>
    </source>
</evidence>
<dbReference type="PRINTS" id="PR00380">
    <property type="entry name" value="KINESINHEAVY"/>
</dbReference>
<feature type="compositionally biased region" description="Polar residues" evidence="8">
    <location>
        <begin position="291"/>
        <end position="302"/>
    </location>
</feature>
<dbReference type="Proteomes" id="UP000694851">
    <property type="component" value="Unplaced"/>
</dbReference>
<keyword evidence="3 6" id="KW-0547">Nucleotide-binding</keyword>
<dbReference type="PANTHER" id="PTHR47972:SF63">
    <property type="entry name" value="KINESIN FAMILY MEMBER 25"/>
    <property type="match status" value="1"/>
</dbReference>
<dbReference type="AlphaFoldDB" id="A0A8B7SQS1"/>
<feature type="domain" description="Kinesin motor" evidence="9">
    <location>
        <begin position="50"/>
        <end position="414"/>
    </location>
</feature>
<dbReference type="PROSITE" id="PS50067">
    <property type="entry name" value="KINESIN_MOTOR_2"/>
    <property type="match status" value="1"/>
</dbReference>
<comment type="similarity">
    <text evidence="6 7">Belongs to the TRAFAC class myosin-kinesin ATPase superfamily. Kinesin family.</text>
</comment>
<keyword evidence="2" id="KW-0963">Cytoplasm</keyword>
<dbReference type="SUPFAM" id="SSF52540">
    <property type="entry name" value="P-loop containing nucleoside triphosphate hydrolases"/>
    <property type="match status" value="1"/>
</dbReference>
<dbReference type="GeneID" id="109391705"/>
<dbReference type="SMART" id="SM00129">
    <property type="entry name" value="KISc"/>
    <property type="match status" value="1"/>
</dbReference>
<keyword evidence="4 6" id="KW-0067">ATP-binding</keyword>
<dbReference type="InterPro" id="IPR019821">
    <property type="entry name" value="Kinesin_motor_CS"/>
</dbReference>
<dbReference type="PROSITE" id="PS00411">
    <property type="entry name" value="KINESIN_MOTOR_1"/>
    <property type="match status" value="1"/>
</dbReference>
<reference evidence="11 12" key="1">
    <citation type="submission" date="2025-04" db="UniProtKB">
        <authorList>
            <consortium name="RefSeq"/>
        </authorList>
    </citation>
    <scope>IDENTIFICATION</scope>
    <source>
        <tissue evidence="11 12">Muscle</tissue>
    </source>
</reference>
<evidence type="ECO:0000313" key="12">
    <source>
        <dbReference type="RefSeq" id="XP_019515059.1"/>
    </source>
</evidence>
<comment type="subcellular location">
    <subcellularLocation>
        <location evidence="1">Cytoplasm</location>
        <location evidence="1">Cytoskeleton</location>
    </subcellularLocation>
</comment>
<dbReference type="CTD" id="3834"/>
<evidence type="ECO:0000256" key="2">
    <source>
        <dbReference type="ARBA" id="ARBA00022490"/>
    </source>
</evidence>
<dbReference type="InterPro" id="IPR027640">
    <property type="entry name" value="Kinesin-like_fam"/>
</dbReference>
<evidence type="ECO:0000256" key="8">
    <source>
        <dbReference type="SAM" id="MobiDB-lite"/>
    </source>
</evidence>
<feature type="region of interest" description="Disordered" evidence="8">
    <location>
        <begin position="291"/>
        <end position="343"/>
    </location>
</feature>
<dbReference type="InterPro" id="IPR027417">
    <property type="entry name" value="P-loop_NTPase"/>
</dbReference>
<keyword evidence="10" id="KW-1185">Reference proteome</keyword>
<evidence type="ECO:0000313" key="10">
    <source>
        <dbReference type="Proteomes" id="UP000694851"/>
    </source>
</evidence>
<protein>
    <recommendedName>
        <fullName evidence="7">Kinesin-like protein</fullName>
    </recommendedName>
</protein>
<dbReference type="PANTHER" id="PTHR47972">
    <property type="entry name" value="KINESIN-LIKE PROTEIN KLP-3"/>
    <property type="match status" value="1"/>
</dbReference>
<dbReference type="GO" id="GO:0005524">
    <property type="term" value="F:ATP binding"/>
    <property type="evidence" value="ECO:0007669"/>
    <property type="project" value="UniProtKB-UniRule"/>
</dbReference>
<dbReference type="Pfam" id="PF00225">
    <property type="entry name" value="Kinesin"/>
    <property type="match status" value="2"/>
</dbReference>
<dbReference type="GO" id="GO:0007018">
    <property type="term" value="P:microtubule-based movement"/>
    <property type="evidence" value="ECO:0007669"/>
    <property type="project" value="InterPro"/>
</dbReference>
<dbReference type="GO" id="GO:0008017">
    <property type="term" value="F:microtubule binding"/>
    <property type="evidence" value="ECO:0007669"/>
    <property type="project" value="InterPro"/>
</dbReference>
<organism evidence="10 12">
    <name type="scientific">Hipposideros armiger</name>
    <name type="common">Great Himalayan leaf-nosed bat</name>
    <dbReference type="NCBI Taxonomy" id="186990"/>
    <lineage>
        <taxon>Eukaryota</taxon>
        <taxon>Metazoa</taxon>
        <taxon>Chordata</taxon>
        <taxon>Craniata</taxon>
        <taxon>Vertebrata</taxon>
        <taxon>Euteleostomi</taxon>
        <taxon>Mammalia</taxon>
        <taxon>Eutheria</taxon>
        <taxon>Laurasiatheria</taxon>
        <taxon>Chiroptera</taxon>
        <taxon>Yinpterochiroptera</taxon>
        <taxon>Rhinolophoidea</taxon>
        <taxon>Hipposideridae</taxon>
        <taxon>Hipposideros</taxon>
    </lineage>
</organism>
<dbReference type="Gene3D" id="3.40.850.10">
    <property type="entry name" value="Kinesin motor domain"/>
    <property type="match status" value="1"/>
</dbReference>
<dbReference type="RefSeq" id="XP_019515058.1">
    <property type="nucleotide sequence ID" value="XM_019659513.1"/>
</dbReference>
<proteinExistence type="inferred from homology"/>
<accession>A0A8B7SQS1</accession>
<dbReference type="InterPro" id="IPR001752">
    <property type="entry name" value="Kinesin_motor_dom"/>
</dbReference>
<evidence type="ECO:0000313" key="11">
    <source>
        <dbReference type="RefSeq" id="XP_019515058.1"/>
    </source>
</evidence>
<evidence type="ECO:0000256" key="7">
    <source>
        <dbReference type="RuleBase" id="RU000394"/>
    </source>
</evidence>
<evidence type="ECO:0000256" key="6">
    <source>
        <dbReference type="PROSITE-ProRule" id="PRU00283"/>
    </source>
</evidence>
<sequence length="494" mass="52869">MVVDADERSLASLCDCHLPEARTQSCLRAPPAHADQSTVTDASDRAEREHQIVHCRIRPVLPFDEESDDPGSHASPAPGEVAHAVDDETVQVKCSRPGHPPINKTFTFERVYRPADPQREVFGDVRPLLTSLLDGYNVCIMAYGQTGSGKSYTMLGPRSEVRPVLPPDCHSDLGLVPRAAEELFRLISENPSRRAKVEVSIVEVYNDDIFDLLAEDTCTATPGVKCEVLTTKEGRKEVSPLTCTSVRSAQECMMLVGAGLQLRAMRATSAHAHSSRSHLIITVALTTTPAWDSSAEQGSDPSLLTEPGRPWPQQPVAGRRRHASPRASSGSPGAPPGGTAGHTEQVHAKLQLVDLAGSECAGVSGVTGSALRETSFINRSLAALADVLGALSERRGHIPYRNSKLTHVLQDALGNWCPPVRAPRGVSRCPLLLWEAGSSQPHLLRGPAGSRVSCLSSTFLAVCVQPAPATGKRRRRGQKHGVEGCLCCAAAHLG</sequence>
<evidence type="ECO:0000259" key="9">
    <source>
        <dbReference type="PROSITE" id="PS50067"/>
    </source>
</evidence>
<evidence type="ECO:0000256" key="3">
    <source>
        <dbReference type="ARBA" id="ARBA00022741"/>
    </source>
</evidence>
<dbReference type="GO" id="GO:0005874">
    <property type="term" value="C:microtubule"/>
    <property type="evidence" value="ECO:0007669"/>
    <property type="project" value="UniProtKB-KW"/>
</dbReference>
<keyword evidence="6 7" id="KW-0505">Motor protein</keyword>
<gene>
    <name evidence="11 12" type="primary">KIF25</name>
</gene>
<evidence type="ECO:0000256" key="4">
    <source>
        <dbReference type="ARBA" id="ARBA00022840"/>
    </source>
</evidence>
<evidence type="ECO:0000256" key="5">
    <source>
        <dbReference type="ARBA" id="ARBA00023212"/>
    </source>
</evidence>
<feature type="binding site" evidence="6">
    <location>
        <begin position="144"/>
        <end position="151"/>
    </location>
    <ligand>
        <name>ATP</name>
        <dbReference type="ChEBI" id="CHEBI:30616"/>
    </ligand>
</feature>
<dbReference type="GO" id="GO:0003777">
    <property type="term" value="F:microtubule motor activity"/>
    <property type="evidence" value="ECO:0007669"/>
    <property type="project" value="InterPro"/>
</dbReference>
<dbReference type="InterPro" id="IPR036961">
    <property type="entry name" value="Kinesin_motor_dom_sf"/>
</dbReference>
<keyword evidence="7" id="KW-0493">Microtubule</keyword>
<name>A0A8B7SQS1_HIPAR</name>
<dbReference type="KEGG" id="hai:109391705"/>